<evidence type="ECO:0000313" key="3">
    <source>
        <dbReference type="Proteomes" id="UP000650477"/>
    </source>
</evidence>
<evidence type="ECO:0000256" key="1">
    <source>
        <dbReference type="SAM" id="Phobius"/>
    </source>
</evidence>
<dbReference type="RefSeq" id="WP_193829641.1">
    <property type="nucleotide sequence ID" value="NZ_PKLF01000005.1"/>
</dbReference>
<sequence>MILTYILYNTILFSNIAFLFLAEKTKHYKYIFLFLSFLIIFFPAAIRYNIGADYFSYVNIFNEIKSSPEGYHKELGFLWINQLLIYLNLGPQSLFVFTSFIIYIFTYLSFPQKNKLLFSFIFITTFYLVSFNLVRTAIVYSISLAIFSNIYFKKNNLILNTLLFIFGFLIHKSILLILAIPIISFLIPSKLLKNRLFIIATYILVLILFYNRNEMISILMSFDFIKNIGYSRYINSVYLSQTKINSGIGIILSIIPFIWITIFSRHLITFNNKNKYIVISSLIYIFAIMCSSSFVLLSRIERTFIFIIPISIYAFYSCGNIRKIVRLSFTIYIIIWYLLLFETNINIFRSDVCAGSRVSPYVSIFNKEDDKSLKIIHSECLKNEIKKNAH</sequence>
<feature type="transmembrane region" description="Helical" evidence="1">
    <location>
        <begin position="244"/>
        <end position="264"/>
    </location>
</feature>
<feature type="transmembrane region" description="Helical" evidence="1">
    <location>
        <begin position="6"/>
        <end position="23"/>
    </location>
</feature>
<feature type="transmembrane region" description="Helical" evidence="1">
    <location>
        <begin position="276"/>
        <end position="297"/>
    </location>
</feature>
<keyword evidence="1" id="KW-1133">Transmembrane helix</keyword>
<keyword evidence="1" id="KW-0812">Transmembrane</keyword>
<evidence type="ECO:0000313" key="2">
    <source>
        <dbReference type="EMBL" id="MBE8612157.1"/>
    </source>
</evidence>
<evidence type="ECO:0008006" key="4">
    <source>
        <dbReference type="Google" id="ProtNLM"/>
    </source>
</evidence>
<feature type="transmembrane region" description="Helical" evidence="1">
    <location>
        <begin position="117"/>
        <end position="142"/>
    </location>
</feature>
<feature type="transmembrane region" description="Helical" evidence="1">
    <location>
        <begin position="162"/>
        <end position="187"/>
    </location>
</feature>
<feature type="transmembrane region" description="Helical" evidence="1">
    <location>
        <begin position="30"/>
        <end position="50"/>
    </location>
</feature>
<accession>A0A8I0PY21</accession>
<feature type="transmembrane region" description="Helical" evidence="1">
    <location>
        <begin position="324"/>
        <end position="341"/>
    </location>
</feature>
<dbReference type="Proteomes" id="UP000650477">
    <property type="component" value="Unassembled WGS sequence"/>
</dbReference>
<feature type="transmembrane region" description="Helical" evidence="1">
    <location>
        <begin position="194"/>
        <end position="211"/>
    </location>
</feature>
<comment type="caution">
    <text evidence="2">The sequence shown here is derived from an EMBL/GenBank/DDBJ whole genome shotgun (WGS) entry which is preliminary data.</text>
</comment>
<name>A0A8I0PY21_MORMO</name>
<keyword evidence="1" id="KW-0472">Membrane</keyword>
<reference evidence="2" key="1">
    <citation type="submission" date="2017-12" db="EMBL/GenBank/DDBJ databases">
        <title>Genome sequencing and analysis.</title>
        <authorList>
            <person name="Huang Y.-T."/>
        </authorList>
    </citation>
    <scope>NUCLEOTIDE SEQUENCE</scope>
    <source>
        <strain evidence="2">VGH116</strain>
    </source>
</reference>
<proteinExistence type="predicted"/>
<organism evidence="2 3">
    <name type="scientific">Morganella morganii</name>
    <name type="common">Proteus morganii</name>
    <dbReference type="NCBI Taxonomy" id="582"/>
    <lineage>
        <taxon>Bacteria</taxon>
        <taxon>Pseudomonadati</taxon>
        <taxon>Pseudomonadota</taxon>
        <taxon>Gammaproteobacteria</taxon>
        <taxon>Enterobacterales</taxon>
        <taxon>Morganellaceae</taxon>
        <taxon>Morganella</taxon>
    </lineage>
</organism>
<feature type="transmembrane region" description="Helical" evidence="1">
    <location>
        <begin position="83"/>
        <end position="105"/>
    </location>
</feature>
<dbReference type="EMBL" id="PKLF01000005">
    <property type="protein sequence ID" value="MBE8612157.1"/>
    <property type="molecule type" value="Genomic_DNA"/>
</dbReference>
<dbReference type="InterPro" id="IPR049458">
    <property type="entry name" value="EpsG-like"/>
</dbReference>
<feature type="transmembrane region" description="Helical" evidence="1">
    <location>
        <begin position="303"/>
        <end position="319"/>
    </location>
</feature>
<dbReference type="Pfam" id="PF14897">
    <property type="entry name" value="EpsG"/>
    <property type="match status" value="1"/>
</dbReference>
<protein>
    <recommendedName>
        <fullName evidence="4">EpsG family protein</fullName>
    </recommendedName>
</protein>
<gene>
    <name evidence="2" type="ORF">CYG68_06960</name>
</gene>
<dbReference type="AlphaFoldDB" id="A0A8I0PY21"/>